<feature type="region of interest" description="Disordered" evidence="16">
    <location>
        <begin position="1"/>
        <end position="47"/>
    </location>
</feature>
<keyword evidence="6 14" id="KW-0479">Metal-binding</keyword>
<evidence type="ECO:0000313" key="18">
    <source>
        <dbReference type="EMBL" id="CDI52969.1"/>
    </source>
</evidence>
<dbReference type="EC" id="2.3.2.27" evidence="14"/>
<comment type="similarity">
    <text evidence="4 14">Belongs to the BRE1 family.</text>
</comment>
<dbReference type="GO" id="GO:0006325">
    <property type="term" value="P:chromatin organization"/>
    <property type="evidence" value="ECO:0007669"/>
    <property type="project" value="UniProtKB-KW"/>
</dbReference>
<keyword evidence="12 14" id="KW-0539">Nucleus</keyword>
<evidence type="ECO:0000256" key="4">
    <source>
        <dbReference type="ARBA" id="ARBA00005555"/>
    </source>
</evidence>
<reference evidence="18" key="1">
    <citation type="journal article" date="2014" name="Genome Biol. Evol.">
        <title>Gene Loss Rather Than Gene Gain Is Associated with a Host Jump from Monocots to Dicots in the Smut Fungus Melanopsichium pennsylvanicum.</title>
        <authorList>
            <person name="Sharma R."/>
            <person name="Mishra B."/>
            <person name="Runge F."/>
            <person name="Thines M."/>
        </authorList>
    </citation>
    <scope>NUCLEOTIDE SEQUENCE</scope>
    <source>
        <strain evidence="18">4</strain>
    </source>
</reference>
<dbReference type="Pfam" id="PF08647">
    <property type="entry name" value="BRE1"/>
    <property type="match status" value="1"/>
</dbReference>
<dbReference type="InterPro" id="IPR001841">
    <property type="entry name" value="Znf_RING"/>
</dbReference>
<evidence type="ECO:0000256" key="3">
    <source>
        <dbReference type="ARBA" id="ARBA00004906"/>
    </source>
</evidence>
<dbReference type="InterPro" id="IPR013956">
    <property type="entry name" value="E3_ubiquit_lig_Bre1"/>
</dbReference>
<keyword evidence="11 14" id="KW-0175">Coiled coil</keyword>
<keyword evidence="8 14" id="KW-0833">Ubl conjugation pathway</keyword>
<dbReference type="GO" id="GO:0016567">
    <property type="term" value="P:protein ubiquitination"/>
    <property type="evidence" value="ECO:0007669"/>
    <property type="project" value="UniProtKB-UniRule"/>
</dbReference>
<dbReference type="UniPathway" id="UPA00143"/>
<dbReference type="GO" id="GO:0005634">
    <property type="term" value="C:nucleus"/>
    <property type="evidence" value="ECO:0007669"/>
    <property type="project" value="UniProtKB-SubCell"/>
</dbReference>
<dbReference type="InterPro" id="IPR018957">
    <property type="entry name" value="Znf_C3HC4_RING-type"/>
</dbReference>
<comment type="subcellular location">
    <subcellularLocation>
        <location evidence="2 14">Nucleus</location>
    </subcellularLocation>
</comment>
<keyword evidence="9 14" id="KW-0862">Zinc</keyword>
<evidence type="ECO:0000256" key="12">
    <source>
        <dbReference type="ARBA" id="ARBA00023242"/>
    </source>
</evidence>
<feature type="domain" description="RING-type" evidence="17">
    <location>
        <begin position="759"/>
        <end position="797"/>
    </location>
</feature>
<feature type="region of interest" description="Disordered" evidence="16">
    <location>
        <begin position="687"/>
        <end position="707"/>
    </location>
</feature>
<evidence type="ECO:0000256" key="9">
    <source>
        <dbReference type="ARBA" id="ARBA00022833"/>
    </source>
</evidence>
<dbReference type="Gene3D" id="3.30.40.10">
    <property type="entry name" value="Zinc/RING finger domain, C3HC4 (zinc finger)"/>
    <property type="match status" value="1"/>
</dbReference>
<evidence type="ECO:0000256" key="2">
    <source>
        <dbReference type="ARBA" id="ARBA00004123"/>
    </source>
</evidence>
<dbReference type="SMART" id="SM00184">
    <property type="entry name" value="RING"/>
    <property type="match status" value="1"/>
</dbReference>
<evidence type="ECO:0000256" key="8">
    <source>
        <dbReference type="ARBA" id="ARBA00022786"/>
    </source>
</evidence>
<feature type="compositionally biased region" description="Basic and acidic residues" evidence="16">
    <location>
        <begin position="689"/>
        <end position="707"/>
    </location>
</feature>
<dbReference type="PANTHER" id="PTHR23163:SF0">
    <property type="entry name" value="E3 UBIQUITIN-PROTEIN LIGASE BRE1"/>
    <property type="match status" value="1"/>
</dbReference>
<evidence type="ECO:0000256" key="15">
    <source>
        <dbReference type="SAM" id="Coils"/>
    </source>
</evidence>
<dbReference type="AlphaFoldDB" id="A0A077R727"/>
<keyword evidence="10 14" id="KW-0156">Chromatin regulator</keyword>
<dbReference type="GO" id="GO:0061630">
    <property type="term" value="F:ubiquitin protein ligase activity"/>
    <property type="evidence" value="ECO:0007669"/>
    <property type="project" value="UniProtKB-EC"/>
</dbReference>
<feature type="compositionally biased region" description="Basic and acidic residues" evidence="16">
    <location>
        <begin position="21"/>
        <end position="33"/>
    </location>
</feature>
<dbReference type="PROSITE" id="PS00518">
    <property type="entry name" value="ZF_RING_1"/>
    <property type="match status" value="1"/>
</dbReference>
<feature type="region of interest" description="Disordered" evidence="16">
    <location>
        <begin position="236"/>
        <end position="271"/>
    </location>
</feature>
<dbReference type="InterPro" id="IPR013083">
    <property type="entry name" value="Znf_RING/FYVE/PHD"/>
</dbReference>
<feature type="coiled-coil region" evidence="15">
    <location>
        <begin position="60"/>
        <end position="94"/>
    </location>
</feature>
<keyword evidence="5 14" id="KW-0808">Transferase</keyword>
<dbReference type="InterPro" id="IPR017907">
    <property type="entry name" value="Znf_RING_CS"/>
</dbReference>
<feature type="coiled-coil region" evidence="15">
    <location>
        <begin position="529"/>
        <end position="570"/>
    </location>
</feature>
<dbReference type="GO" id="GO:0008270">
    <property type="term" value="F:zinc ion binding"/>
    <property type="evidence" value="ECO:0007669"/>
    <property type="project" value="UniProtKB-KW"/>
</dbReference>
<evidence type="ECO:0000256" key="6">
    <source>
        <dbReference type="ARBA" id="ARBA00022723"/>
    </source>
</evidence>
<sequence>MLQSMSGTEDRKRSLVAAADDGPRKRLHSDESTPKPSTANDEEDEEALHPAYAGLEAFRKEAIYRKLLEARRDLQRIQRRSTTLQDDLAVSEQRAAVLQRFWNLLLADLAARRAIQDQDTFASLSADTRSDVTAMEKQLQEQSTSVLQSISKQSDVNVVELQQKFHDLADEASRHKQDLFLTQSKLQRAEDALAQTTEKLARVEHEYVRYQSNLLRATEGKATIPEGVTVTAAEPAPTAVKTKQTEVKQEPGSPSNTEAPAAATAAREPSEALRKAMDELESARQDVELTRRESDSRYAEIQTLNEELKALKYKLHDTQNKLMTLPEEVLLNSALYRELQTALRHTQEDVRHAREAIHSLETEANALRQDRGTFQRTVEAEANAKTEELEKLVKAKENDVTRLRSQRDELNAELVERRSREQVKFTQIEEMKALLNSKEERLTLLNSQVRRLRMTVAAFQGQSVGVASLVTAETEEDQFEQLSREAQAAHARVAELEKRLAEQPAATSAPNGAEANIKSDDGPEVAATESDLKAENERLRLSLQAAEASSKAVDDELEKISAAYADLERQASVKVTDVSRMEEKSLRLVTEKSKADNKYFSTMRVKDTLEQELRAAKQVHERQQKTIEMFGEVERNYTAQLGLHEKQVTTFRKTVEAHSHHIEKLERDLELAEQRLAESIKTKAAASESAKELIDTANQEKDQRKRAEERIVRLEKDLESAKRQLAKAAASAVKNKGKRESDSGDGASEKDFLNALLQCSSCKERYRNRILTKCYHTFCSVCIDSRVQTRQRKCPHCALAFAVSDVQPLYLQ</sequence>
<evidence type="ECO:0000259" key="17">
    <source>
        <dbReference type="PROSITE" id="PS50089"/>
    </source>
</evidence>
<comment type="pathway">
    <text evidence="3 14">Protein modification; protein ubiquitination.</text>
</comment>
<proteinExistence type="inferred from homology"/>
<organism evidence="18">
    <name type="scientific">Melanopsichium pennsylvanicum 4</name>
    <dbReference type="NCBI Taxonomy" id="1398559"/>
    <lineage>
        <taxon>Eukaryota</taxon>
        <taxon>Fungi</taxon>
        <taxon>Dikarya</taxon>
        <taxon>Basidiomycota</taxon>
        <taxon>Ustilaginomycotina</taxon>
        <taxon>Ustilaginomycetes</taxon>
        <taxon>Ustilaginales</taxon>
        <taxon>Ustilaginaceae</taxon>
        <taxon>Melanopsichium</taxon>
    </lineage>
</organism>
<evidence type="ECO:0000256" key="1">
    <source>
        <dbReference type="ARBA" id="ARBA00000900"/>
    </source>
</evidence>
<dbReference type="PROSITE" id="PS50089">
    <property type="entry name" value="ZF_RING_2"/>
    <property type="match status" value="1"/>
</dbReference>
<evidence type="ECO:0000256" key="11">
    <source>
        <dbReference type="ARBA" id="ARBA00023054"/>
    </source>
</evidence>
<dbReference type="SUPFAM" id="SSF57850">
    <property type="entry name" value="RING/U-box"/>
    <property type="match status" value="1"/>
</dbReference>
<evidence type="ECO:0000256" key="10">
    <source>
        <dbReference type="ARBA" id="ARBA00022853"/>
    </source>
</evidence>
<name>A0A077R727_9BASI</name>
<keyword evidence="7 13" id="KW-0863">Zinc-finger</keyword>
<evidence type="ECO:0000256" key="16">
    <source>
        <dbReference type="SAM" id="MobiDB-lite"/>
    </source>
</evidence>
<dbReference type="Pfam" id="PF00097">
    <property type="entry name" value="zf-C3HC4"/>
    <property type="match status" value="1"/>
</dbReference>
<evidence type="ECO:0000256" key="13">
    <source>
        <dbReference type="PROSITE-ProRule" id="PRU00175"/>
    </source>
</evidence>
<evidence type="ECO:0000256" key="14">
    <source>
        <dbReference type="RuleBase" id="RU365038"/>
    </source>
</evidence>
<protein>
    <recommendedName>
        <fullName evidence="14">E3 ubiquitin protein ligase</fullName>
        <ecNumber evidence="14">2.3.2.27</ecNumber>
    </recommendedName>
</protein>
<dbReference type="PANTHER" id="PTHR23163">
    <property type="entry name" value="RING FINGER PROTEIN-RELATED"/>
    <property type="match status" value="1"/>
</dbReference>
<comment type="catalytic activity">
    <reaction evidence="1 14">
        <text>S-ubiquitinyl-[E2 ubiquitin-conjugating enzyme]-L-cysteine + [acceptor protein]-L-lysine = [E2 ubiquitin-conjugating enzyme]-L-cysteine + N(6)-ubiquitinyl-[acceptor protein]-L-lysine.</text>
        <dbReference type="EC" id="2.3.2.27"/>
    </reaction>
</comment>
<feature type="coiled-coil region" evidence="15">
    <location>
        <begin position="158"/>
        <end position="213"/>
    </location>
</feature>
<dbReference type="GO" id="GO:0033503">
    <property type="term" value="C:HULC complex"/>
    <property type="evidence" value="ECO:0007669"/>
    <property type="project" value="TreeGrafter"/>
</dbReference>
<accession>A0A077R727</accession>
<evidence type="ECO:0000256" key="7">
    <source>
        <dbReference type="ARBA" id="ARBA00022771"/>
    </source>
</evidence>
<feature type="region of interest" description="Disordered" evidence="16">
    <location>
        <begin position="502"/>
        <end position="527"/>
    </location>
</feature>
<dbReference type="CDD" id="cd16499">
    <property type="entry name" value="RING-HC_Bre1-like"/>
    <property type="match status" value="1"/>
</dbReference>
<evidence type="ECO:0000256" key="5">
    <source>
        <dbReference type="ARBA" id="ARBA00022679"/>
    </source>
</evidence>
<feature type="compositionally biased region" description="Low complexity" evidence="16">
    <location>
        <begin position="253"/>
        <end position="267"/>
    </location>
</feature>
<dbReference type="EMBL" id="HG529561">
    <property type="protein sequence ID" value="CDI52969.1"/>
    <property type="molecule type" value="Genomic_DNA"/>
</dbReference>